<reference evidence="2" key="1">
    <citation type="journal article" date="2017" name="Nat. Microbiol.">
        <title>Global analysis of biosynthetic gene clusters reveals vast potential of secondary metabolite production in Penicillium species.</title>
        <authorList>
            <person name="Nielsen J.C."/>
            <person name="Grijseels S."/>
            <person name="Prigent S."/>
            <person name="Ji B."/>
            <person name="Dainat J."/>
            <person name="Nielsen K.F."/>
            <person name="Frisvad J.C."/>
            <person name="Workman M."/>
            <person name="Nielsen J."/>
        </authorList>
    </citation>
    <scope>NUCLEOTIDE SEQUENCE [LARGE SCALE GENOMIC DNA]</scope>
    <source>
        <strain evidence="2">IBT 31811</strain>
    </source>
</reference>
<gene>
    <name evidence="1" type="ORF">PENANT_c012G06498</name>
</gene>
<dbReference type="STRING" id="416450.A0A1V6Q5S7"/>
<sequence>MDPVGPVRHVPNANVDLIRNLIPGMRSWLLGNTLGDPSHGIIELKVNHMDQSTAELRKLVHPGCADYAIIRTTKETETPHNFAGAIYTTLLAENTNSKPMIGRLRLEIGQTVWVEAPTTVSAGFVFLIIKPTTSLSLDHGVTFERLARLEAENARLQQQIALSREIMETSKINYICPSRDCYEGFNDMKALKNHWKKREIKNGYEDPHVRFLERSKDHPAFFAAYQDGLESDLPVTRVPPDHTCFRRDFIISESKRDPPFTRGVSANKV</sequence>
<keyword evidence="2" id="KW-1185">Reference proteome</keyword>
<evidence type="ECO:0000313" key="1">
    <source>
        <dbReference type="EMBL" id="OQD84600.1"/>
    </source>
</evidence>
<dbReference type="AlphaFoldDB" id="A0A1V6Q5S7"/>
<accession>A0A1V6Q5S7</accession>
<dbReference type="Proteomes" id="UP000191672">
    <property type="component" value="Unassembled WGS sequence"/>
</dbReference>
<evidence type="ECO:0000313" key="2">
    <source>
        <dbReference type="Proteomes" id="UP000191672"/>
    </source>
</evidence>
<organism evidence="1 2">
    <name type="scientific">Penicillium antarcticum</name>
    <dbReference type="NCBI Taxonomy" id="416450"/>
    <lineage>
        <taxon>Eukaryota</taxon>
        <taxon>Fungi</taxon>
        <taxon>Dikarya</taxon>
        <taxon>Ascomycota</taxon>
        <taxon>Pezizomycotina</taxon>
        <taxon>Eurotiomycetes</taxon>
        <taxon>Eurotiomycetidae</taxon>
        <taxon>Eurotiales</taxon>
        <taxon>Aspergillaceae</taxon>
        <taxon>Penicillium</taxon>
    </lineage>
</organism>
<dbReference type="EMBL" id="MDYN01000012">
    <property type="protein sequence ID" value="OQD84600.1"/>
    <property type="molecule type" value="Genomic_DNA"/>
</dbReference>
<proteinExistence type="predicted"/>
<comment type="caution">
    <text evidence="1">The sequence shown here is derived from an EMBL/GenBank/DDBJ whole genome shotgun (WGS) entry which is preliminary data.</text>
</comment>
<protein>
    <submittedName>
        <fullName evidence="1">Uncharacterized protein</fullName>
    </submittedName>
</protein>
<name>A0A1V6Q5S7_9EURO</name>